<dbReference type="PANTHER" id="PTHR12450">
    <property type="entry name" value="DENTIN MATRIX PROTEIN 4 PROTEIN FAM20"/>
    <property type="match status" value="1"/>
</dbReference>
<dbReference type="PANTHER" id="PTHR12450:SF12">
    <property type="entry name" value="PSEUDOKINASE FAM20A"/>
    <property type="match status" value="1"/>
</dbReference>
<evidence type="ECO:0000256" key="2">
    <source>
        <dbReference type="ARBA" id="ARBA00006557"/>
    </source>
</evidence>
<reference evidence="8 9" key="1">
    <citation type="submission" date="2022-11" db="EMBL/GenBank/DDBJ databases">
        <title>Whole genome sequence of Eschrichtius robustus ER-17-0199.</title>
        <authorList>
            <person name="Bruniche-Olsen A."/>
            <person name="Black A.N."/>
            <person name="Fields C.J."/>
            <person name="Walden K."/>
            <person name="Dewoody J.A."/>
        </authorList>
    </citation>
    <scope>NUCLEOTIDE SEQUENCE [LARGE SCALE GENOMIC DNA]</scope>
    <source>
        <strain evidence="8">ER-17-0199</strain>
        <tissue evidence="8">Blubber</tissue>
    </source>
</reference>
<dbReference type="Proteomes" id="UP001159641">
    <property type="component" value="Unassembled WGS sequence"/>
</dbReference>
<feature type="domain" description="FAM20 C-terminal" evidence="7">
    <location>
        <begin position="103"/>
        <end position="140"/>
    </location>
</feature>
<gene>
    <name evidence="8" type="ORF">J1605_023261</name>
</gene>
<dbReference type="InterPro" id="IPR009581">
    <property type="entry name" value="FAM20_C"/>
</dbReference>
<evidence type="ECO:0000256" key="3">
    <source>
        <dbReference type="ARBA" id="ARBA00023034"/>
    </source>
</evidence>
<comment type="caution">
    <text evidence="8">The sequence shown here is derived from an EMBL/GenBank/DDBJ whole genome shotgun (WGS) entry which is preliminary data.</text>
</comment>
<dbReference type="InterPro" id="IPR024869">
    <property type="entry name" value="FAM20"/>
</dbReference>
<comment type="subcellular location">
    <subcellularLocation>
        <location evidence="1">Golgi apparatus</location>
    </subcellularLocation>
</comment>
<dbReference type="EMBL" id="JAIQCJ010001896">
    <property type="protein sequence ID" value="KAJ8787006.1"/>
    <property type="molecule type" value="Genomic_DNA"/>
</dbReference>
<dbReference type="GO" id="GO:0005794">
    <property type="term" value="C:Golgi apparatus"/>
    <property type="evidence" value="ECO:0007669"/>
    <property type="project" value="UniProtKB-SubCell"/>
</dbReference>
<feature type="compositionally biased region" description="Low complexity" evidence="6">
    <location>
        <begin position="1"/>
        <end position="15"/>
    </location>
</feature>
<evidence type="ECO:0000256" key="4">
    <source>
        <dbReference type="ARBA" id="ARBA00023157"/>
    </source>
</evidence>
<evidence type="ECO:0000256" key="1">
    <source>
        <dbReference type="ARBA" id="ARBA00004555"/>
    </source>
</evidence>
<dbReference type="AlphaFoldDB" id="A0AB34H5R8"/>
<evidence type="ECO:0000256" key="6">
    <source>
        <dbReference type="SAM" id="MobiDB-lite"/>
    </source>
</evidence>
<feature type="region of interest" description="Disordered" evidence="6">
    <location>
        <begin position="1"/>
        <end position="71"/>
    </location>
</feature>
<dbReference type="Pfam" id="PF06702">
    <property type="entry name" value="Fam20C"/>
    <property type="match status" value="1"/>
</dbReference>
<keyword evidence="4" id="KW-1015">Disulfide bond</keyword>
<protein>
    <recommendedName>
        <fullName evidence="7">FAM20 C-terminal domain-containing protein</fullName>
    </recommendedName>
</protein>
<evidence type="ECO:0000256" key="5">
    <source>
        <dbReference type="ARBA" id="ARBA00023180"/>
    </source>
</evidence>
<keyword evidence="9" id="KW-1185">Reference proteome</keyword>
<evidence type="ECO:0000313" key="8">
    <source>
        <dbReference type="EMBL" id="KAJ8787006.1"/>
    </source>
</evidence>
<name>A0AB34H5R8_ESCRO</name>
<sequence length="160" mass="17134">MWQRNGRGWLAGALRAARESGGPAPERLGEGPQREQVPPRAHGQNGAQPGGRSGNARRTGPSPSGPASPQLRRVLAQVLRGAWMRARTPCRPASAAQVLFSPRWEVNPLYCDTVKQVYPHSSSGRLLNIIDMAIFDFLTGGCCPRGPAGRGPCGLGHRPQ</sequence>
<proteinExistence type="inferred from homology"/>
<keyword evidence="3" id="KW-0333">Golgi apparatus</keyword>
<evidence type="ECO:0000259" key="7">
    <source>
        <dbReference type="Pfam" id="PF06702"/>
    </source>
</evidence>
<accession>A0AB34H5R8</accession>
<evidence type="ECO:0000313" key="9">
    <source>
        <dbReference type="Proteomes" id="UP001159641"/>
    </source>
</evidence>
<comment type="similarity">
    <text evidence="2">Belongs to the FAM20 family.</text>
</comment>
<organism evidence="8 9">
    <name type="scientific">Eschrichtius robustus</name>
    <name type="common">California gray whale</name>
    <name type="synonym">Eschrichtius gibbosus</name>
    <dbReference type="NCBI Taxonomy" id="9764"/>
    <lineage>
        <taxon>Eukaryota</taxon>
        <taxon>Metazoa</taxon>
        <taxon>Chordata</taxon>
        <taxon>Craniata</taxon>
        <taxon>Vertebrata</taxon>
        <taxon>Euteleostomi</taxon>
        <taxon>Mammalia</taxon>
        <taxon>Eutheria</taxon>
        <taxon>Laurasiatheria</taxon>
        <taxon>Artiodactyla</taxon>
        <taxon>Whippomorpha</taxon>
        <taxon>Cetacea</taxon>
        <taxon>Mysticeti</taxon>
        <taxon>Eschrichtiidae</taxon>
        <taxon>Eschrichtius</taxon>
    </lineage>
</organism>
<dbReference type="GO" id="GO:0070166">
    <property type="term" value="P:enamel mineralization"/>
    <property type="evidence" value="ECO:0007669"/>
    <property type="project" value="TreeGrafter"/>
</dbReference>
<keyword evidence="5" id="KW-0325">Glycoprotein</keyword>
<dbReference type="GO" id="GO:0043539">
    <property type="term" value="F:protein serine/threonine kinase activator activity"/>
    <property type="evidence" value="ECO:0007669"/>
    <property type="project" value="TreeGrafter"/>
</dbReference>